<dbReference type="EMBL" id="ML120421">
    <property type="protein sequence ID" value="RPA95786.1"/>
    <property type="molecule type" value="Genomic_DNA"/>
</dbReference>
<evidence type="ECO:0000313" key="1">
    <source>
        <dbReference type="EMBL" id="RPA95786.1"/>
    </source>
</evidence>
<accession>A0A3N4JBY9</accession>
<gene>
    <name evidence="1" type="ORF">L873DRAFT_1845761</name>
</gene>
<sequence length="258" mass="28199">MPCYDSKVLMTVNGNMILSPTPVLKPAILNRAFPVFVPPPPPKMPYQVLGLEGFVIATPKESVEIVWVILVELVGSYGSSGKILYEVIASTTFPLSERALLNYAAVLLETINATRTLTYYCGKRSQFWKNTGWRGAWLRPPPLIVKIECTLSCYPLLLLRALGSSTPRAWATGSPIYTLLLGFPGIAVDLCVVIAEAFKDTASGGTSYLPIYPDEVNINVQGSVLLPCGWTRLVGTSLGDLWEFIHPSIGLKELQLLV</sequence>
<proteinExistence type="predicted"/>
<keyword evidence="2" id="KW-1185">Reference proteome</keyword>
<dbReference type="Proteomes" id="UP000276215">
    <property type="component" value="Unassembled WGS sequence"/>
</dbReference>
<reference evidence="1 2" key="1">
    <citation type="journal article" date="2018" name="Nat. Ecol. Evol.">
        <title>Pezizomycetes genomes reveal the molecular basis of ectomycorrhizal truffle lifestyle.</title>
        <authorList>
            <person name="Murat C."/>
            <person name="Payen T."/>
            <person name="Noel B."/>
            <person name="Kuo A."/>
            <person name="Morin E."/>
            <person name="Chen J."/>
            <person name="Kohler A."/>
            <person name="Krizsan K."/>
            <person name="Balestrini R."/>
            <person name="Da Silva C."/>
            <person name="Montanini B."/>
            <person name="Hainaut M."/>
            <person name="Levati E."/>
            <person name="Barry K.W."/>
            <person name="Belfiori B."/>
            <person name="Cichocki N."/>
            <person name="Clum A."/>
            <person name="Dockter R.B."/>
            <person name="Fauchery L."/>
            <person name="Guy J."/>
            <person name="Iotti M."/>
            <person name="Le Tacon F."/>
            <person name="Lindquist E.A."/>
            <person name="Lipzen A."/>
            <person name="Malagnac F."/>
            <person name="Mello A."/>
            <person name="Molinier V."/>
            <person name="Miyauchi S."/>
            <person name="Poulain J."/>
            <person name="Riccioni C."/>
            <person name="Rubini A."/>
            <person name="Sitrit Y."/>
            <person name="Splivallo R."/>
            <person name="Traeger S."/>
            <person name="Wang M."/>
            <person name="Zifcakova L."/>
            <person name="Wipf D."/>
            <person name="Zambonelli A."/>
            <person name="Paolocci F."/>
            <person name="Nowrousian M."/>
            <person name="Ottonello S."/>
            <person name="Baldrian P."/>
            <person name="Spatafora J.W."/>
            <person name="Henrissat B."/>
            <person name="Nagy L.G."/>
            <person name="Aury J.M."/>
            <person name="Wincker P."/>
            <person name="Grigoriev I.V."/>
            <person name="Bonfante P."/>
            <person name="Martin F.M."/>
        </authorList>
    </citation>
    <scope>NUCLEOTIDE SEQUENCE [LARGE SCALE GENOMIC DNA]</scope>
    <source>
        <strain evidence="1 2">120613-1</strain>
    </source>
</reference>
<name>A0A3N4JBY9_9PEZI</name>
<dbReference type="AlphaFoldDB" id="A0A3N4JBY9"/>
<organism evidence="1 2">
    <name type="scientific">Choiromyces venosus 120613-1</name>
    <dbReference type="NCBI Taxonomy" id="1336337"/>
    <lineage>
        <taxon>Eukaryota</taxon>
        <taxon>Fungi</taxon>
        <taxon>Dikarya</taxon>
        <taxon>Ascomycota</taxon>
        <taxon>Pezizomycotina</taxon>
        <taxon>Pezizomycetes</taxon>
        <taxon>Pezizales</taxon>
        <taxon>Tuberaceae</taxon>
        <taxon>Choiromyces</taxon>
    </lineage>
</organism>
<protein>
    <submittedName>
        <fullName evidence="1">Uncharacterized protein</fullName>
    </submittedName>
</protein>
<evidence type="ECO:0000313" key="2">
    <source>
        <dbReference type="Proteomes" id="UP000276215"/>
    </source>
</evidence>